<name>A0A6H5HT72_9HYME</name>
<reference evidence="3 4" key="1">
    <citation type="submission" date="2020-02" db="EMBL/GenBank/DDBJ databases">
        <authorList>
            <person name="Ferguson B K."/>
        </authorList>
    </citation>
    <scope>NUCLEOTIDE SEQUENCE [LARGE SCALE GENOMIC DNA]</scope>
</reference>
<dbReference type="PANTHER" id="PTHR43157">
    <property type="entry name" value="PHOSPHATIDYLINOSITOL-GLYCAN BIOSYNTHESIS CLASS F PROTEIN-RELATED"/>
    <property type="match status" value="1"/>
</dbReference>
<dbReference type="GO" id="GO:0016491">
    <property type="term" value="F:oxidoreductase activity"/>
    <property type="evidence" value="ECO:0007669"/>
    <property type="project" value="UniProtKB-KW"/>
</dbReference>
<keyword evidence="2" id="KW-0812">Transmembrane</keyword>
<evidence type="ECO:0000313" key="3">
    <source>
        <dbReference type="EMBL" id="CAB0028569.1"/>
    </source>
</evidence>
<keyword evidence="2" id="KW-0472">Membrane</keyword>
<keyword evidence="1" id="KW-0560">Oxidoreductase</keyword>
<dbReference type="EMBL" id="CADCXV010000158">
    <property type="protein sequence ID" value="CAB0028569.1"/>
    <property type="molecule type" value="Genomic_DNA"/>
</dbReference>
<sequence length="368" mass="41349">MRCLKFLLKNKNLVYSLFFQLTSITSNKVSSSQILFKLIKMVVTLCYIIFPVVLIAGFLRKCREYSWGKCKNKSNLEGRVFIVTGGNSGIGKETVRELAKRKATVILACRNLQSAKATIQEIRSSTLGAELIPMELDLSSLTSIRHFAAEILKNFPEIHVLINNAGVYVPLQDRDKELTKEGFEIHFGVNHLGHFLLTNLLLDKLKQCAPSRIVVVTSKLLESGTIDFDNLNGEKRLPVKGRMNPGYCNSKLANAYFANELTKMTKNSGVSVYMVCPGFAYTGLFRHVKRSWFHYILFSPVALLFLRTANQGAQTILHCATDPALVNESGRMYRDCKEYKSKKELVPEIGHKLWDVSAQLTGLEQAST</sequence>
<evidence type="ECO:0000256" key="1">
    <source>
        <dbReference type="ARBA" id="ARBA00023002"/>
    </source>
</evidence>
<dbReference type="Proteomes" id="UP000479190">
    <property type="component" value="Unassembled WGS sequence"/>
</dbReference>
<dbReference type="InterPro" id="IPR002347">
    <property type="entry name" value="SDR_fam"/>
</dbReference>
<evidence type="ECO:0000313" key="4">
    <source>
        <dbReference type="Proteomes" id="UP000479190"/>
    </source>
</evidence>
<evidence type="ECO:0000256" key="2">
    <source>
        <dbReference type="SAM" id="Phobius"/>
    </source>
</evidence>
<dbReference type="PANTHER" id="PTHR43157:SF31">
    <property type="entry name" value="PHOSPHATIDYLINOSITOL-GLYCAN BIOSYNTHESIS CLASS F PROTEIN"/>
    <property type="match status" value="1"/>
</dbReference>
<gene>
    <name evidence="3" type="ORF">TBRA_LOCUS725</name>
</gene>
<dbReference type="InterPro" id="IPR036291">
    <property type="entry name" value="NAD(P)-bd_dom_sf"/>
</dbReference>
<dbReference type="Gene3D" id="3.40.50.720">
    <property type="entry name" value="NAD(P)-binding Rossmann-like Domain"/>
    <property type="match status" value="1"/>
</dbReference>
<dbReference type="OrthoDB" id="191139at2759"/>
<protein>
    <recommendedName>
        <fullName evidence="5">Retinol dehydrogenase 11</fullName>
    </recommendedName>
</protein>
<dbReference type="Pfam" id="PF00106">
    <property type="entry name" value="adh_short"/>
    <property type="match status" value="1"/>
</dbReference>
<dbReference type="PRINTS" id="PR00081">
    <property type="entry name" value="GDHRDH"/>
</dbReference>
<dbReference type="AlphaFoldDB" id="A0A6H5HT72"/>
<dbReference type="SUPFAM" id="SSF51735">
    <property type="entry name" value="NAD(P)-binding Rossmann-fold domains"/>
    <property type="match status" value="1"/>
</dbReference>
<keyword evidence="2" id="KW-1133">Transmembrane helix</keyword>
<evidence type="ECO:0008006" key="5">
    <source>
        <dbReference type="Google" id="ProtNLM"/>
    </source>
</evidence>
<keyword evidence="4" id="KW-1185">Reference proteome</keyword>
<proteinExistence type="predicted"/>
<organism evidence="3 4">
    <name type="scientific">Trichogramma brassicae</name>
    <dbReference type="NCBI Taxonomy" id="86971"/>
    <lineage>
        <taxon>Eukaryota</taxon>
        <taxon>Metazoa</taxon>
        <taxon>Ecdysozoa</taxon>
        <taxon>Arthropoda</taxon>
        <taxon>Hexapoda</taxon>
        <taxon>Insecta</taxon>
        <taxon>Pterygota</taxon>
        <taxon>Neoptera</taxon>
        <taxon>Endopterygota</taxon>
        <taxon>Hymenoptera</taxon>
        <taxon>Apocrita</taxon>
        <taxon>Proctotrupomorpha</taxon>
        <taxon>Chalcidoidea</taxon>
        <taxon>Trichogrammatidae</taxon>
        <taxon>Trichogramma</taxon>
    </lineage>
</organism>
<accession>A0A6H5HT72</accession>
<feature type="transmembrane region" description="Helical" evidence="2">
    <location>
        <begin position="41"/>
        <end position="59"/>
    </location>
</feature>